<name>A0A1F7TJY1_9BACT</name>
<protein>
    <submittedName>
        <fullName evidence="1">Uncharacterized protein</fullName>
    </submittedName>
</protein>
<organism evidence="1 2">
    <name type="scientific">Candidatus Uhrbacteria bacterium RIFCSPHIGHO2_01_FULL_63_20</name>
    <dbReference type="NCBI Taxonomy" id="1802385"/>
    <lineage>
        <taxon>Bacteria</taxon>
        <taxon>Candidatus Uhriibacteriota</taxon>
    </lineage>
</organism>
<dbReference type="Proteomes" id="UP000177885">
    <property type="component" value="Unassembled WGS sequence"/>
</dbReference>
<gene>
    <name evidence="1" type="ORF">A2856_03510</name>
</gene>
<evidence type="ECO:0000313" key="2">
    <source>
        <dbReference type="Proteomes" id="UP000177885"/>
    </source>
</evidence>
<sequence length="152" mass="17392">MPCFREWVIRPQDQLPHAVRGTIELDASKVRFIAPQKGKVRRSGHEWLKALKGEPVLNACVLQYLLSRSDLIPDSWKLPSEDGGYFAIAFPGTVYYSDDGWNEPSVFDATDEETSTTFVRCLLFSEGRWKETFARLARDDLDSYFLAAIWTP</sequence>
<dbReference type="EMBL" id="MGDT01000008">
    <property type="protein sequence ID" value="OGL66265.1"/>
    <property type="molecule type" value="Genomic_DNA"/>
</dbReference>
<proteinExistence type="predicted"/>
<evidence type="ECO:0000313" key="1">
    <source>
        <dbReference type="EMBL" id="OGL66265.1"/>
    </source>
</evidence>
<accession>A0A1F7TJY1</accession>
<reference evidence="1 2" key="1">
    <citation type="journal article" date="2016" name="Nat. Commun.">
        <title>Thousands of microbial genomes shed light on interconnected biogeochemical processes in an aquifer system.</title>
        <authorList>
            <person name="Anantharaman K."/>
            <person name="Brown C.T."/>
            <person name="Hug L.A."/>
            <person name="Sharon I."/>
            <person name="Castelle C.J."/>
            <person name="Probst A.J."/>
            <person name="Thomas B.C."/>
            <person name="Singh A."/>
            <person name="Wilkins M.J."/>
            <person name="Karaoz U."/>
            <person name="Brodie E.L."/>
            <person name="Williams K.H."/>
            <person name="Hubbard S.S."/>
            <person name="Banfield J.F."/>
        </authorList>
    </citation>
    <scope>NUCLEOTIDE SEQUENCE [LARGE SCALE GENOMIC DNA]</scope>
</reference>
<comment type="caution">
    <text evidence="1">The sequence shown here is derived from an EMBL/GenBank/DDBJ whole genome shotgun (WGS) entry which is preliminary data.</text>
</comment>
<dbReference type="STRING" id="1802385.A2856_03510"/>
<dbReference type="AlphaFoldDB" id="A0A1F7TJY1"/>